<dbReference type="Pfam" id="PF04964">
    <property type="entry name" value="Flp_Fap"/>
    <property type="match status" value="1"/>
</dbReference>
<dbReference type="AlphaFoldDB" id="A0A1H3Q0C5"/>
<feature type="transmembrane region" description="Helical" evidence="1">
    <location>
        <begin position="12"/>
        <end position="31"/>
    </location>
</feature>
<accession>A0A1H3Q0C5</accession>
<keyword evidence="1" id="KW-1133">Transmembrane helix</keyword>
<evidence type="ECO:0000313" key="2">
    <source>
        <dbReference type="EMBL" id="SDZ06994.1"/>
    </source>
</evidence>
<gene>
    <name evidence="2" type="ORF">SAMN05192546_1081</name>
</gene>
<name>A0A1H3Q0C5_9FIRM</name>
<proteinExistence type="predicted"/>
<keyword evidence="3" id="KW-1185">Reference proteome</keyword>
<evidence type="ECO:0000256" key="1">
    <source>
        <dbReference type="SAM" id="Phobius"/>
    </source>
</evidence>
<dbReference type="OrthoDB" id="290056at2"/>
<keyword evidence="1" id="KW-0812">Transmembrane</keyword>
<evidence type="ECO:0000313" key="3">
    <source>
        <dbReference type="Proteomes" id="UP000199230"/>
    </source>
</evidence>
<dbReference type="EMBL" id="FNPV01000008">
    <property type="protein sequence ID" value="SDZ06994.1"/>
    <property type="molecule type" value="Genomic_DNA"/>
</dbReference>
<reference evidence="2 3" key="1">
    <citation type="submission" date="2016-10" db="EMBL/GenBank/DDBJ databases">
        <authorList>
            <person name="de Groot N.N."/>
        </authorList>
    </citation>
    <scope>NUCLEOTIDE SEQUENCE [LARGE SCALE GENOMIC DNA]</scope>
    <source>
        <strain evidence="2 3">APO</strain>
    </source>
</reference>
<dbReference type="Proteomes" id="UP000199230">
    <property type="component" value="Unassembled WGS sequence"/>
</dbReference>
<dbReference type="STRING" id="159292.SAMN05192546_1081"/>
<keyword evidence="1" id="KW-0472">Membrane</keyword>
<dbReference type="RefSeq" id="WP_093314447.1">
    <property type="nucleotide sequence ID" value="NZ_FNPV01000008.1"/>
</dbReference>
<sequence length="53" mass="5851">MNWLLKEESGQGMVEYGLILVLVSVVAIGMLTNVGDQLQKQFEDIWKTLGGTP</sequence>
<dbReference type="InterPro" id="IPR007047">
    <property type="entry name" value="Flp_Fap"/>
</dbReference>
<protein>
    <submittedName>
        <fullName evidence="2">Pilus assembly protein Flp/PilA</fullName>
    </submittedName>
</protein>
<organism evidence="2 3">
    <name type="scientific">Tindallia californiensis</name>
    <dbReference type="NCBI Taxonomy" id="159292"/>
    <lineage>
        <taxon>Bacteria</taxon>
        <taxon>Bacillati</taxon>
        <taxon>Bacillota</taxon>
        <taxon>Clostridia</taxon>
        <taxon>Peptostreptococcales</taxon>
        <taxon>Tindalliaceae</taxon>
        <taxon>Tindallia</taxon>
    </lineage>
</organism>